<protein>
    <submittedName>
        <fullName evidence="9">MFS transporter</fullName>
    </submittedName>
</protein>
<gene>
    <name evidence="9" type="ORF">ESZ50_10905</name>
</gene>
<feature type="transmembrane region" description="Helical" evidence="7">
    <location>
        <begin position="130"/>
        <end position="152"/>
    </location>
</feature>
<feature type="transmembrane region" description="Helical" evidence="7">
    <location>
        <begin position="72"/>
        <end position="91"/>
    </location>
</feature>
<dbReference type="RefSeq" id="WP_148623908.1">
    <property type="nucleotide sequence ID" value="NZ_SDGZ01000028.1"/>
</dbReference>
<name>A0A6C2C3P6_9LACO</name>
<dbReference type="EMBL" id="SDGZ01000028">
    <property type="protein sequence ID" value="TYC47855.1"/>
    <property type="molecule type" value="Genomic_DNA"/>
</dbReference>
<evidence type="ECO:0000256" key="2">
    <source>
        <dbReference type="ARBA" id="ARBA00022448"/>
    </source>
</evidence>
<keyword evidence="2" id="KW-0813">Transport</keyword>
<dbReference type="Gene3D" id="1.20.1250.20">
    <property type="entry name" value="MFS general substrate transporter like domains"/>
    <property type="match status" value="1"/>
</dbReference>
<keyword evidence="6 7" id="KW-0472">Membrane</keyword>
<feature type="transmembrane region" description="Helical" evidence="7">
    <location>
        <begin position="346"/>
        <end position="365"/>
    </location>
</feature>
<sequence length="459" mass="51077">MRKWVVVLTLGIFFFMVIVDGTIVNIAIPEISRDMGVPTFSVTRLVLIYLLVISTFLLFFGQLADQKGKVRIFQIGAFIFTVGSLISGYTVNFETIIIGRIVQALGASMTMATSYAIVTDTFPVEKLGRALAVESLFISLGALAGPGLGGLVLKYLPWGYIFWMNIPIGVIALVLSFFAFKNDYKRTNAKLDFRGLSTLILIGTTFYLFDSLLSSNRLLSLTTFVVMIILIQYFYKSEKVSKVPLWNFDLFTTKGVGNNLIASFAFYIGSYFYPLLAPLYLQIVLRINVSTTGLFLMVMPIVTLLVSPYIGFLTDKYDKTLLMQIGLATISATTVGLIVTNKAEKASLFFVIWSAVMAIGTAMFTNPNNTMIMARAKNEVRGVTGATNSMMRELGMMLGSFLGPEIFYKTISILEHKSTQNLTDIPNNFIILGQTTAYFVTLLIFFIVLIFVRRDRKIS</sequence>
<dbReference type="PANTHER" id="PTHR42718:SF46">
    <property type="entry name" value="BLR6921 PROTEIN"/>
    <property type="match status" value="1"/>
</dbReference>
<dbReference type="PRINTS" id="PR01036">
    <property type="entry name" value="TCRTETB"/>
</dbReference>
<feature type="transmembrane region" description="Helical" evidence="7">
    <location>
        <begin position="293"/>
        <end position="314"/>
    </location>
</feature>
<evidence type="ECO:0000313" key="9">
    <source>
        <dbReference type="EMBL" id="TYC47855.1"/>
    </source>
</evidence>
<dbReference type="InterPro" id="IPR020846">
    <property type="entry name" value="MFS_dom"/>
</dbReference>
<dbReference type="InterPro" id="IPR011701">
    <property type="entry name" value="MFS"/>
</dbReference>
<dbReference type="Pfam" id="PF07690">
    <property type="entry name" value="MFS_1"/>
    <property type="match status" value="1"/>
</dbReference>
<comment type="caution">
    <text evidence="9">The sequence shown here is derived from an EMBL/GenBank/DDBJ whole genome shotgun (WGS) entry which is preliminary data.</text>
</comment>
<evidence type="ECO:0000256" key="1">
    <source>
        <dbReference type="ARBA" id="ARBA00004651"/>
    </source>
</evidence>
<keyword evidence="4 7" id="KW-0812">Transmembrane</keyword>
<proteinExistence type="predicted"/>
<feature type="domain" description="Major facilitator superfamily (MFS) profile" evidence="8">
    <location>
        <begin position="6"/>
        <end position="457"/>
    </location>
</feature>
<dbReference type="Gene3D" id="1.20.1720.10">
    <property type="entry name" value="Multidrug resistance protein D"/>
    <property type="match status" value="1"/>
</dbReference>
<dbReference type="GO" id="GO:0022857">
    <property type="term" value="F:transmembrane transporter activity"/>
    <property type="evidence" value="ECO:0007669"/>
    <property type="project" value="InterPro"/>
</dbReference>
<evidence type="ECO:0000256" key="4">
    <source>
        <dbReference type="ARBA" id="ARBA00022692"/>
    </source>
</evidence>
<keyword evidence="10" id="KW-1185">Reference proteome</keyword>
<keyword evidence="5 7" id="KW-1133">Transmembrane helix</keyword>
<evidence type="ECO:0000256" key="7">
    <source>
        <dbReference type="SAM" id="Phobius"/>
    </source>
</evidence>
<feature type="transmembrane region" description="Helical" evidence="7">
    <location>
        <begin position="97"/>
        <end position="118"/>
    </location>
</feature>
<dbReference type="InterPro" id="IPR036259">
    <property type="entry name" value="MFS_trans_sf"/>
</dbReference>
<evidence type="ECO:0000256" key="6">
    <source>
        <dbReference type="ARBA" id="ARBA00023136"/>
    </source>
</evidence>
<accession>A0A6C2C3P6</accession>
<evidence type="ECO:0000256" key="5">
    <source>
        <dbReference type="ARBA" id="ARBA00022989"/>
    </source>
</evidence>
<feature type="transmembrane region" description="Helical" evidence="7">
    <location>
        <begin position="215"/>
        <end position="235"/>
    </location>
</feature>
<reference evidence="9 10" key="1">
    <citation type="submission" date="2019-01" db="EMBL/GenBank/DDBJ databases">
        <title>Weissella sp. nov., a novel lactic acid bacterium isolated from animal feces.</title>
        <authorList>
            <person name="Wang L.-T."/>
        </authorList>
    </citation>
    <scope>NUCLEOTIDE SEQUENCE [LARGE SCALE GENOMIC DNA]</scope>
    <source>
        <strain evidence="9 10">8H-2</strain>
    </source>
</reference>
<evidence type="ECO:0000313" key="10">
    <source>
        <dbReference type="Proteomes" id="UP000371977"/>
    </source>
</evidence>
<evidence type="ECO:0000259" key="8">
    <source>
        <dbReference type="PROSITE" id="PS50850"/>
    </source>
</evidence>
<dbReference type="SUPFAM" id="SSF103473">
    <property type="entry name" value="MFS general substrate transporter"/>
    <property type="match status" value="1"/>
</dbReference>
<feature type="transmembrane region" description="Helical" evidence="7">
    <location>
        <begin position="431"/>
        <end position="452"/>
    </location>
</feature>
<evidence type="ECO:0000256" key="3">
    <source>
        <dbReference type="ARBA" id="ARBA00022475"/>
    </source>
</evidence>
<feature type="transmembrane region" description="Helical" evidence="7">
    <location>
        <begin position="321"/>
        <end position="340"/>
    </location>
</feature>
<dbReference type="PROSITE" id="PS50850">
    <property type="entry name" value="MFS"/>
    <property type="match status" value="1"/>
</dbReference>
<dbReference type="Proteomes" id="UP000371977">
    <property type="component" value="Unassembled WGS sequence"/>
</dbReference>
<dbReference type="OrthoDB" id="102502at2"/>
<feature type="transmembrane region" description="Helical" evidence="7">
    <location>
        <begin position="158"/>
        <end position="179"/>
    </location>
</feature>
<feature type="transmembrane region" description="Helical" evidence="7">
    <location>
        <begin position="40"/>
        <end position="60"/>
    </location>
</feature>
<feature type="transmembrane region" description="Helical" evidence="7">
    <location>
        <begin position="256"/>
        <end position="273"/>
    </location>
</feature>
<feature type="transmembrane region" description="Helical" evidence="7">
    <location>
        <begin position="7"/>
        <end position="28"/>
    </location>
</feature>
<dbReference type="GO" id="GO:0005886">
    <property type="term" value="C:plasma membrane"/>
    <property type="evidence" value="ECO:0007669"/>
    <property type="project" value="UniProtKB-SubCell"/>
</dbReference>
<dbReference type="AlphaFoldDB" id="A0A6C2C3P6"/>
<organism evidence="9 10">
    <name type="scientific">Weissella muntiaci</name>
    <dbReference type="NCBI Taxonomy" id="2508881"/>
    <lineage>
        <taxon>Bacteria</taxon>
        <taxon>Bacillati</taxon>
        <taxon>Bacillota</taxon>
        <taxon>Bacilli</taxon>
        <taxon>Lactobacillales</taxon>
        <taxon>Lactobacillaceae</taxon>
        <taxon>Weissella</taxon>
    </lineage>
</organism>
<keyword evidence="3" id="KW-1003">Cell membrane</keyword>
<dbReference type="PANTHER" id="PTHR42718">
    <property type="entry name" value="MAJOR FACILITATOR SUPERFAMILY MULTIDRUG TRANSPORTER MFSC"/>
    <property type="match status" value="1"/>
</dbReference>
<comment type="subcellular location">
    <subcellularLocation>
        <location evidence="1">Cell membrane</location>
        <topology evidence="1">Multi-pass membrane protein</topology>
    </subcellularLocation>
</comment>
<dbReference type="CDD" id="cd17321">
    <property type="entry name" value="MFS_MMR_MDR_like"/>
    <property type="match status" value="1"/>
</dbReference>